<keyword evidence="8" id="KW-0548">Nucleotidyltransferase</keyword>
<dbReference type="GO" id="GO:0003964">
    <property type="term" value="F:RNA-directed DNA polymerase activity"/>
    <property type="evidence" value="ECO:0007669"/>
    <property type="project" value="UniProtKB-KW"/>
</dbReference>
<evidence type="ECO:0000256" key="5">
    <source>
        <dbReference type="ARBA" id="ARBA00022842"/>
    </source>
</evidence>
<evidence type="ECO:0000256" key="1">
    <source>
        <dbReference type="ARBA" id="ARBA00022722"/>
    </source>
</evidence>
<dbReference type="PANTHER" id="PTHR42648">
    <property type="entry name" value="TRANSPOSASE, PUTATIVE-RELATED"/>
    <property type="match status" value="1"/>
</dbReference>
<keyword evidence="8" id="KW-0808">Transferase</keyword>
<keyword evidence="2" id="KW-0479">Metal-binding</keyword>
<reference evidence="11" key="1">
    <citation type="submission" date="2019-08" db="EMBL/GenBank/DDBJ databases">
        <title>The genome of the North American firefly Photinus pyralis.</title>
        <authorList>
            <consortium name="Photinus pyralis genome working group"/>
            <person name="Fallon T.R."/>
            <person name="Sander Lower S.E."/>
            <person name="Weng J.-K."/>
        </authorList>
    </citation>
    <scope>NUCLEOTIDE SEQUENCE</scope>
    <source>
        <strain evidence="11">TRF0915ILg1</strain>
        <tissue evidence="11">Whole body</tissue>
    </source>
</reference>
<dbReference type="GO" id="GO:0016787">
    <property type="term" value="F:hydrolase activity"/>
    <property type="evidence" value="ECO:0007669"/>
    <property type="project" value="UniProtKB-KW"/>
</dbReference>
<keyword evidence="8" id="KW-0239">DNA-directed DNA polymerase</keyword>
<evidence type="ECO:0000313" key="12">
    <source>
        <dbReference type="Proteomes" id="UP000801492"/>
    </source>
</evidence>
<dbReference type="Pfam" id="PF00665">
    <property type="entry name" value="rve"/>
    <property type="match status" value="1"/>
</dbReference>
<evidence type="ECO:0000256" key="3">
    <source>
        <dbReference type="ARBA" id="ARBA00022759"/>
    </source>
</evidence>
<sequence>MKIVDDEYLEYVEGKSTAYEMWTALQQAFARKEKMDKHFLRFDKTIRDLKSAGATVEEMDIINHAKKKKNNLQKGANVADTTLNDSDPGKQTCVPHVKPRTRATRILQLIHSDVMGPISPTSYDSKRYVVTFIDDWSHFTAAYIMKYKSETLLYFKAFETMATAHFGTKISRLRCDQGGEYVSKDF</sequence>
<dbReference type="GO" id="GO:0003676">
    <property type="term" value="F:nucleic acid binding"/>
    <property type="evidence" value="ECO:0007669"/>
    <property type="project" value="InterPro"/>
</dbReference>
<keyword evidence="6" id="KW-0229">DNA integration</keyword>
<dbReference type="PANTHER" id="PTHR42648:SF11">
    <property type="entry name" value="TRANSPOSON TY4-P GAG-POL POLYPROTEIN"/>
    <property type="match status" value="1"/>
</dbReference>
<dbReference type="InterPro" id="IPR039537">
    <property type="entry name" value="Retrotran_Ty1/copia-like"/>
</dbReference>
<proteinExistence type="predicted"/>
<dbReference type="GO" id="GO:0004519">
    <property type="term" value="F:endonuclease activity"/>
    <property type="evidence" value="ECO:0007669"/>
    <property type="project" value="UniProtKB-KW"/>
</dbReference>
<keyword evidence="5" id="KW-0460">Magnesium</keyword>
<evidence type="ECO:0000256" key="9">
    <source>
        <dbReference type="ARBA" id="ARBA00023172"/>
    </source>
</evidence>
<dbReference type="EMBL" id="VTPC01044336">
    <property type="protein sequence ID" value="KAF2890896.1"/>
    <property type="molecule type" value="Genomic_DNA"/>
</dbReference>
<keyword evidence="9" id="KW-0233">DNA recombination</keyword>
<dbReference type="InterPro" id="IPR012337">
    <property type="entry name" value="RNaseH-like_sf"/>
</dbReference>
<keyword evidence="7" id="KW-0695">RNA-directed DNA polymerase</keyword>
<dbReference type="GO" id="GO:0015074">
    <property type="term" value="P:DNA integration"/>
    <property type="evidence" value="ECO:0007669"/>
    <property type="project" value="UniProtKB-KW"/>
</dbReference>
<name>A0A8K0G9P1_IGNLU</name>
<organism evidence="11 12">
    <name type="scientific">Ignelater luminosus</name>
    <name type="common">Cucubano</name>
    <name type="synonym">Pyrophorus luminosus</name>
    <dbReference type="NCBI Taxonomy" id="2038154"/>
    <lineage>
        <taxon>Eukaryota</taxon>
        <taxon>Metazoa</taxon>
        <taxon>Ecdysozoa</taxon>
        <taxon>Arthropoda</taxon>
        <taxon>Hexapoda</taxon>
        <taxon>Insecta</taxon>
        <taxon>Pterygota</taxon>
        <taxon>Neoptera</taxon>
        <taxon>Endopterygota</taxon>
        <taxon>Coleoptera</taxon>
        <taxon>Polyphaga</taxon>
        <taxon>Elateriformia</taxon>
        <taxon>Elateroidea</taxon>
        <taxon>Elateridae</taxon>
        <taxon>Agrypninae</taxon>
        <taxon>Pyrophorini</taxon>
        <taxon>Ignelater</taxon>
    </lineage>
</organism>
<comment type="caution">
    <text evidence="11">The sequence shown here is derived from an EMBL/GenBank/DDBJ whole genome shotgun (WGS) entry which is preliminary data.</text>
</comment>
<feature type="domain" description="Integrase catalytic" evidence="10">
    <location>
        <begin position="95"/>
        <end position="186"/>
    </location>
</feature>
<evidence type="ECO:0000313" key="11">
    <source>
        <dbReference type="EMBL" id="KAF2890896.1"/>
    </source>
</evidence>
<gene>
    <name evidence="11" type="ORF">ILUMI_15277</name>
</gene>
<dbReference type="InterPro" id="IPR001584">
    <property type="entry name" value="Integrase_cat-core"/>
</dbReference>
<dbReference type="Proteomes" id="UP000801492">
    <property type="component" value="Unassembled WGS sequence"/>
</dbReference>
<evidence type="ECO:0000256" key="7">
    <source>
        <dbReference type="ARBA" id="ARBA00022918"/>
    </source>
</evidence>
<dbReference type="PROSITE" id="PS50994">
    <property type="entry name" value="INTEGRASE"/>
    <property type="match status" value="1"/>
</dbReference>
<evidence type="ECO:0000256" key="8">
    <source>
        <dbReference type="ARBA" id="ARBA00022932"/>
    </source>
</evidence>
<dbReference type="InterPro" id="IPR036397">
    <property type="entry name" value="RNaseH_sf"/>
</dbReference>
<protein>
    <recommendedName>
        <fullName evidence="10">Integrase catalytic domain-containing protein</fullName>
    </recommendedName>
</protein>
<dbReference type="GO" id="GO:0006310">
    <property type="term" value="P:DNA recombination"/>
    <property type="evidence" value="ECO:0007669"/>
    <property type="project" value="UniProtKB-KW"/>
</dbReference>
<dbReference type="SUPFAM" id="SSF53098">
    <property type="entry name" value="Ribonuclease H-like"/>
    <property type="match status" value="1"/>
</dbReference>
<keyword evidence="1" id="KW-0540">Nuclease</keyword>
<evidence type="ECO:0000259" key="10">
    <source>
        <dbReference type="PROSITE" id="PS50994"/>
    </source>
</evidence>
<evidence type="ECO:0000256" key="6">
    <source>
        <dbReference type="ARBA" id="ARBA00022908"/>
    </source>
</evidence>
<feature type="non-terminal residue" evidence="11">
    <location>
        <position position="186"/>
    </location>
</feature>
<keyword evidence="12" id="KW-1185">Reference proteome</keyword>
<dbReference type="GO" id="GO:0003887">
    <property type="term" value="F:DNA-directed DNA polymerase activity"/>
    <property type="evidence" value="ECO:0007669"/>
    <property type="project" value="UniProtKB-KW"/>
</dbReference>
<keyword evidence="4" id="KW-0378">Hydrolase</keyword>
<evidence type="ECO:0000256" key="4">
    <source>
        <dbReference type="ARBA" id="ARBA00022801"/>
    </source>
</evidence>
<dbReference type="AlphaFoldDB" id="A0A8K0G9P1"/>
<dbReference type="GO" id="GO:0046872">
    <property type="term" value="F:metal ion binding"/>
    <property type="evidence" value="ECO:0007669"/>
    <property type="project" value="UniProtKB-KW"/>
</dbReference>
<evidence type="ECO:0000256" key="2">
    <source>
        <dbReference type="ARBA" id="ARBA00022723"/>
    </source>
</evidence>
<dbReference type="OrthoDB" id="8037646at2759"/>
<keyword evidence="3" id="KW-0255">Endonuclease</keyword>
<dbReference type="Gene3D" id="3.30.420.10">
    <property type="entry name" value="Ribonuclease H-like superfamily/Ribonuclease H"/>
    <property type="match status" value="1"/>
</dbReference>
<accession>A0A8K0G9P1</accession>